<dbReference type="Gene3D" id="3.20.20.80">
    <property type="entry name" value="Glycosidases"/>
    <property type="match status" value="1"/>
</dbReference>
<dbReference type="Gene3D" id="2.60.40.10">
    <property type="entry name" value="Immunoglobulins"/>
    <property type="match status" value="1"/>
</dbReference>
<dbReference type="PANTHER" id="PTHR46323:SF2">
    <property type="entry name" value="BETA-GALACTOSIDASE"/>
    <property type="match status" value="1"/>
</dbReference>
<dbReference type="InterPro" id="IPR036156">
    <property type="entry name" value="Beta-gal/glucu_dom_sf"/>
</dbReference>
<dbReference type="InterPro" id="IPR006103">
    <property type="entry name" value="Glyco_hydro_2_cat"/>
</dbReference>
<dbReference type="EMBL" id="BART01008944">
    <property type="protein sequence ID" value="GAG60275.1"/>
    <property type="molecule type" value="Genomic_DNA"/>
</dbReference>
<reference evidence="7" key="1">
    <citation type="journal article" date="2014" name="Front. Microbiol.">
        <title>High frequency of phylogenetically diverse reductive dehalogenase-homologous genes in deep subseafloor sedimentary metagenomes.</title>
        <authorList>
            <person name="Kawai M."/>
            <person name="Futagami T."/>
            <person name="Toyoda A."/>
            <person name="Takaki Y."/>
            <person name="Nishi S."/>
            <person name="Hori S."/>
            <person name="Arai W."/>
            <person name="Tsubouchi T."/>
            <person name="Morono Y."/>
            <person name="Uchiyama I."/>
            <person name="Ito T."/>
            <person name="Fujiyama A."/>
            <person name="Inagaki F."/>
            <person name="Takami H."/>
        </authorList>
    </citation>
    <scope>NUCLEOTIDE SEQUENCE</scope>
    <source>
        <strain evidence="7">Expedition CK06-06</strain>
    </source>
</reference>
<dbReference type="PANTHER" id="PTHR46323">
    <property type="entry name" value="BETA-GALACTOSIDASE"/>
    <property type="match status" value="1"/>
</dbReference>
<feature type="domain" description="Glycoside hydrolase family 2 immunoglobulin-like beta-sandwich" evidence="5">
    <location>
        <begin position="4"/>
        <end position="109"/>
    </location>
</feature>
<accession>X0YVL2</accession>
<feature type="domain" description="Glycoside hydrolase family 2 catalytic" evidence="6">
    <location>
        <begin position="113"/>
        <end position="318"/>
    </location>
</feature>
<dbReference type="SUPFAM" id="SSF49303">
    <property type="entry name" value="beta-Galactosidase/glucuronidase domain"/>
    <property type="match status" value="1"/>
</dbReference>
<dbReference type="GO" id="GO:0004565">
    <property type="term" value="F:beta-galactosidase activity"/>
    <property type="evidence" value="ECO:0007669"/>
    <property type="project" value="UniProtKB-EC"/>
</dbReference>
<dbReference type="PRINTS" id="PR00132">
    <property type="entry name" value="GLHYDRLASE2"/>
</dbReference>
<evidence type="ECO:0000256" key="4">
    <source>
        <dbReference type="ARBA" id="ARBA00023295"/>
    </source>
</evidence>
<dbReference type="Pfam" id="PF00703">
    <property type="entry name" value="Glyco_hydro_2"/>
    <property type="match status" value="1"/>
</dbReference>
<proteinExistence type="predicted"/>
<dbReference type="InterPro" id="IPR006101">
    <property type="entry name" value="Glyco_hydro_2"/>
</dbReference>
<protein>
    <recommendedName>
        <fullName evidence="2">beta-galactosidase</fullName>
        <ecNumber evidence="2">3.2.1.23</ecNumber>
    </recommendedName>
</protein>
<evidence type="ECO:0000259" key="6">
    <source>
        <dbReference type="Pfam" id="PF02836"/>
    </source>
</evidence>
<gene>
    <name evidence="7" type="ORF">S01H4_19968</name>
</gene>
<dbReference type="SUPFAM" id="SSF51445">
    <property type="entry name" value="(Trans)glycosidases"/>
    <property type="match status" value="1"/>
</dbReference>
<dbReference type="InterPro" id="IPR017853">
    <property type="entry name" value="GH"/>
</dbReference>
<dbReference type="PROSITE" id="PS00719">
    <property type="entry name" value="GLYCOSYL_HYDROL_F2_1"/>
    <property type="match status" value="1"/>
</dbReference>
<dbReference type="EC" id="3.2.1.23" evidence="2"/>
<comment type="catalytic activity">
    <reaction evidence="1">
        <text>Hydrolysis of terminal non-reducing beta-D-galactose residues in beta-D-galactosides.</text>
        <dbReference type="EC" id="3.2.1.23"/>
    </reaction>
</comment>
<name>X0YVL2_9ZZZZ</name>
<sequence length="323" mass="36977">ARCELDENYEDASLKVRVNISNYGESDVDQFNVEIALLDTDKQSIGPEILMSETFGIKSDSESVIELQAEIQNPKKWTGETPNLYDLILTLKNLKKDIIEVEHCKFGFRKVEIDNNGSLLINGKSIILKGVNRHEHDPDEGRAIPYTRMVQDIILMKQNNINAVRTCHYPNHPKWYELCDEYGIYVVDECNLESHELREILPGNDPEWTDACVDRMVSMVERDKNHPCVIIWSLGNEAGIGTNFGEMKIATIKIDGTRPIHYEGDYNHEIPDMKSFMYLSPKNLERKAKRNLKHGKIMPIVLCEYAHAMGNSLGNFQEIYGCI</sequence>
<feature type="non-terminal residue" evidence="7">
    <location>
        <position position="1"/>
    </location>
</feature>
<evidence type="ECO:0000313" key="7">
    <source>
        <dbReference type="EMBL" id="GAG60275.1"/>
    </source>
</evidence>
<dbReference type="InterPro" id="IPR006102">
    <property type="entry name" value="Ig-like_GH2"/>
</dbReference>
<dbReference type="Pfam" id="PF02836">
    <property type="entry name" value="Glyco_hydro_2_C"/>
    <property type="match status" value="1"/>
</dbReference>
<dbReference type="InterPro" id="IPR023232">
    <property type="entry name" value="Glyco_hydro_2_AS"/>
</dbReference>
<organism evidence="7">
    <name type="scientific">marine sediment metagenome</name>
    <dbReference type="NCBI Taxonomy" id="412755"/>
    <lineage>
        <taxon>unclassified sequences</taxon>
        <taxon>metagenomes</taxon>
        <taxon>ecological metagenomes</taxon>
    </lineage>
</organism>
<dbReference type="GO" id="GO:0005990">
    <property type="term" value="P:lactose catabolic process"/>
    <property type="evidence" value="ECO:0007669"/>
    <property type="project" value="TreeGrafter"/>
</dbReference>
<evidence type="ECO:0000259" key="5">
    <source>
        <dbReference type="Pfam" id="PF00703"/>
    </source>
</evidence>
<keyword evidence="4" id="KW-0326">Glycosidase</keyword>
<dbReference type="InterPro" id="IPR013783">
    <property type="entry name" value="Ig-like_fold"/>
</dbReference>
<evidence type="ECO:0000256" key="2">
    <source>
        <dbReference type="ARBA" id="ARBA00012756"/>
    </source>
</evidence>
<dbReference type="InterPro" id="IPR023230">
    <property type="entry name" value="Glyco_hydro_2_CS"/>
</dbReference>
<evidence type="ECO:0000256" key="3">
    <source>
        <dbReference type="ARBA" id="ARBA00022801"/>
    </source>
</evidence>
<dbReference type="AlphaFoldDB" id="X0YVL2"/>
<keyword evidence="3" id="KW-0378">Hydrolase</keyword>
<evidence type="ECO:0000256" key="1">
    <source>
        <dbReference type="ARBA" id="ARBA00001412"/>
    </source>
</evidence>
<dbReference type="InterPro" id="IPR050347">
    <property type="entry name" value="Bact_Beta-galactosidase"/>
</dbReference>
<comment type="caution">
    <text evidence="7">The sequence shown here is derived from an EMBL/GenBank/DDBJ whole genome shotgun (WGS) entry which is preliminary data.</text>
</comment>
<dbReference type="PROSITE" id="PS00608">
    <property type="entry name" value="GLYCOSYL_HYDROL_F2_2"/>
    <property type="match status" value="1"/>
</dbReference>
<dbReference type="GO" id="GO:0009341">
    <property type="term" value="C:beta-galactosidase complex"/>
    <property type="evidence" value="ECO:0007669"/>
    <property type="project" value="TreeGrafter"/>
</dbReference>